<name>A0A6B3BQA5_9ACTN</name>
<evidence type="ECO:0000259" key="2">
    <source>
        <dbReference type="PROSITE" id="PS50835"/>
    </source>
</evidence>
<evidence type="ECO:0000256" key="1">
    <source>
        <dbReference type="SAM" id="SignalP"/>
    </source>
</evidence>
<accession>A0A6B3BQA5</accession>
<feature type="domain" description="Ig-like" evidence="2">
    <location>
        <begin position="482"/>
        <end position="564"/>
    </location>
</feature>
<proteinExistence type="predicted"/>
<dbReference type="AlphaFoldDB" id="A0A6B3BQA5"/>
<dbReference type="EMBL" id="JAAGLU010000008">
    <property type="protein sequence ID" value="NEC86526.1"/>
    <property type="molecule type" value="Genomic_DNA"/>
</dbReference>
<reference evidence="3" key="1">
    <citation type="submission" date="2020-01" db="EMBL/GenBank/DDBJ databases">
        <title>Insect and environment-associated Actinomycetes.</title>
        <authorList>
            <person name="Currrie C."/>
            <person name="Chevrette M."/>
            <person name="Carlson C."/>
            <person name="Stubbendieck R."/>
            <person name="Wendt-Pienkowski E."/>
        </authorList>
    </citation>
    <scope>NUCLEOTIDE SEQUENCE</scope>
    <source>
        <strain evidence="3">SID12501</strain>
    </source>
</reference>
<keyword evidence="1" id="KW-0732">Signal</keyword>
<gene>
    <name evidence="3" type="ORF">G3I71_12030</name>
</gene>
<protein>
    <recommendedName>
        <fullName evidence="2">Ig-like domain-containing protein</fullName>
    </recommendedName>
</protein>
<comment type="caution">
    <text evidence="3">The sequence shown here is derived from an EMBL/GenBank/DDBJ whole genome shotgun (WGS) entry which is preliminary data.</text>
</comment>
<feature type="signal peptide" evidence="1">
    <location>
        <begin position="1"/>
        <end position="31"/>
    </location>
</feature>
<sequence>MAIDMRRTGTALTALATLVTALSLAGPPALASGYASAVGPWSSTAALTGTDGQQSLIDVKVAADGTAFALWRNKAAGETTWEFQAAVRPAGSSTWGAAHTLATGRDKTAGATLVTAADGRATVAWQEGSYLDGSLALLAATYDPGTASWSDPATLTSYAGSNISPPQLAAASDGTLTAVWVQGESAKTQVMTATRAAGSLTWSTAEPLTSLSTDFVYDLGIAVAPDGAATAAWDEYDQFAAQSVANAVTTATRTSAAADWGTPSVVPGSDGTSGNVRVAMDAHDATTVLWVTADDGDGNAGTGDLKSATRTSPSGVWGSAQTVASSFAYSTDSAPLTAPDGDVTYVWANTIGSSSVEAVTRSASTGTWSTPKVLSTGPARQVSASIGGDGTVQAVWRQVPSVDNGDDLYLEWAVRAAGAWTEAAALNTTPVAYLANTDALVGQVAAGPDGRATVVWTQAASASGGSYTSQVLTQSQTLLVKPVITTAAGLTGTARTGRILTCGAAWTGTNATAGYAWLRDGKAISGATARTRTLTGADYKHSLACRVTVSNGAGSVSSTSSPVTVAVGVTLKVVTAPSITGTARVGKKLSVAHGTWSPSATSYTYVWKRAGKAISGATKSTYTTVNADRGKKITATVTAHSTGYAKGSTTTKSVTVR</sequence>
<dbReference type="Gene3D" id="2.60.40.2700">
    <property type="match status" value="2"/>
</dbReference>
<organism evidence="3">
    <name type="scientific">Streptomyces sp. SID12501</name>
    <dbReference type="NCBI Taxonomy" id="2706042"/>
    <lineage>
        <taxon>Bacteria</taxon>
        <taxon>Bacillati</taxon>
        <taxon>Actinomycetota</taxon>
        <taxon>Actinomycetes</taxon>
        <taxon>Kitasatosporales</taxon>
        <taxon>Streptomycetaceae</taxon>
        <taxon>Streptomyces</taxon>
    </lineage>
</organism>
<dbReference type="PROSITE" id="PS50835">
    <property type="entry name" value="IG_LIKE"/>
    <property type="match status" value="1"/>
</dbReference>
<evidence type="ECO:0000313" key="3">
    <source>
        <dbReference type="EMBL" id="NEC86526.1"/>
    </source>
</evidence>
<dbReference type="InterPro" id="IPR007110">
    <property type="entry name" value="Ig-like_dom"/>
</dbReference>
<dbReference type="RefSeq" id="WP_164313964.1">
    <property type="nucleotide sequence ID" value="NZ_JAAGLU010000008.1"/>
</dbReference>
<feature type="chain" id="PRO_5025510374" description="Ig-like domain-containing protein" evidence="1">
    <location>
        <begin position="32"/>
        <end position="657"/>
    </location>
</feature>